<feature type="domain" description="WhiA LAGLIDADG-like" evidence="7">
    <location>
        <begin position="126"/>
        <end position="217"/>
    </location>
</feature>
<proteinExistence type="inferred from homology"/>
<dbReference type="RefSeq" id="WP_070600170.1">
    <property type="nucleotide sequence ID" value="NZ_CP096649.1"/>
</dbReference>
<dbReference type="SUPFAM" id="SSF55608">
    <property type="entry name" value="Homing endonucleases"/>
    <property type="match status" value="1"/>
</dbReference>
<dbReference type="Gene3D" id="3.10.28.10">
    <property type="entry name" value="Homing endonucleases"/>
    <property type="match status" value="1"/>
</dbReference>
<organism evidence="8 9">
    <name type="scientific">Fenollaria massiliensis</name>
    <dbReference type="NCBI Taxonomy" id="938288"/>
    <lineage>
        <taxon>Bacteria</taxon>
        <taxon>Bacillati</taxon>
        <taxon>Bacillota</taxon>
        <taxon>Clostridia</taxon>
        <taxon>Eubacteriales</taxon>
        <taxon>Fenollaria</taxon>
    </lineage>
</organism>
<dbReference type="InterPro" id="IPR003802">
    <property type="entry name" value="Sporulation_regulator_WhiA"/>
</dbReference>
<feature type="domain" description="Sporulation transcription regulator WhiA N-terminal" evidence="6">
    <location>
        <begin position="21"/>
        <end position="103"/>
    </location>
</feature>
<evidence type="ECO:0000256" key="3">
    <source>
        <dbReference type="ARBA" id="ARBA00023306"/>
    </source>
</evidence>
<keyword evidence="2 4" id="KW-0238">DNA-binding</keyword>
<dbReference type="GO" id="GO:0003677">
    <property type="term" value="F:DNA binding"/>
    <property type="evidence" value="ECO:0007669"/>
    <property type="project" value="UniProtKB-UniRule"/>
</dbReference>
<dbReference type="EMBL" id="CP096649">
    <property type="protein sequence ID" value="UQK59010.1"/>
    <property type="molecule type" value="Genomic_DNA"/>
</dbReference>
<keyword evidence="3 4" id="KW-0131">Cell cycle</keyword>
<dbReference type="InterPro" id="IPR018478">
    <property type="entry name" value="Sporu_reg_WhiA_N_dom"/>
</dbReference>
<dbReference type="InterPro" id="IPR039518">
    <property type="entry name" value="WhiA_LAGLIDADG_dom"/>
</dbReference>
<reference evidence="8" key="1">
    <citation type="submission" date="2022-04" db="EMBL/GenBank/DDBJ databases">
        <title>Complete genome sequences of Ezakiella coagulans and Fenollaria massiliensis.</title>
        <authorList>
            <person name="France M.T."/>
            <person name="Clifford J."/>
            <person name="Narina S."/>
            <person name="Rutt L."/>
            <person name="Ravel J."/>
        </authorList>
    </citation>
    <scope>NUCLEOTIDE SEQUENCE</scope>
    <source>
        <strain evidence="8">C0061C2</strain>
    </source>
</reference>
<dbReference type="PANTHER" id="PTHR37307:SF1">
    <property type="entry name" value="CELL DIVISION PROTEIN WHIA-RELATED"/>
    <property type="match status" value="1"/>
</dbReference>
<evidence type="ECO:0000313" key="9">
    <source>
        <dbReference type="Proteomes" id="UP000831151"/>
    </source>
</evidence>
<evidence type="ECO:0000259" key="5">
    <source>
        <dbReference type="Pfam" id="PF02650"/>
    </source>
</evidence>
<evidence type="ECO:0000256" key="1">
    <source>
        <dbReference type="ARBA" id="ARBA00022618"/>
    </source>
</evidence>
<dbReference type="NCBIfam" id="TIGR00647">
    <property type="entry name" value="DNA_bind_WhiA"/>
    <property type="match status" value="1"/>
</dbReference>
<gene>
    <name evidence="4 8" type="primary">whiA</name>
    <name evidence="8" type="ORF">M1R53_07145</name>
</gene>
<dbReference type="Pfam" id="PF10298">
    <property type="entry name" value="WhiA_N"/>
    <property type="match status" value="1"/>
</dbReference>
<evidence type="ECO:0000313" key="8">
    <source>
        <dbReference type="EMBL" id="UQK59010.1"/>
    </source>
</evidence>
<sequence length="312" mass="35385">MSFSQKAKDEAAKLMITDEDTSLAELMAYVRYVSSISFISGKVAVSFRVQKAALARRIFTVIRNLYDTDLDVGISKMTQLKKMNIYTIVLNDTDIVMQMFKDTRMEGFLDVNKVPRAIKESDDMRRSYLRAAFLAVGSITNPERGYHLEMLFESEFEANEVKDLMNVYGLGAKYVMRKGNYITYLKGAEEISDFLTVIGAMRAVLSFENIRVVKDVRNNANRRTNCETANIQKTVDASTRQVADIEYIDEMIGLDALDADLKELAILRLNNRDASLAELGRLMEPELGKSGVNHRLKKLAELAENLRINEEN</sequence>
<dbReference type="HAMAP" id="MF_01420">
    <property type="entry name" value="HTH_type_WhiA"/>
    <property type="match status" value="1"/>
</dbReference>
<accession>A0A9E7DJA1</accession>
<comment type="function">
    <text evidence="4">Involved in cell division and chromosome segregation.</text>
</comment>
<keyword evidence="9" id="KW-1185">Reference proteome</keyword>
<dbReference type="InterPro" id="IPR027434">
    <property type="entry name" value="Homing_endonucl"/>
</dbReference>
<dbReference type="GO" id="GO:0051301">
    <property type="term" value="P:cell division"/>
    <property type="evidence" value="ECO:0007669"/>
    <property type="project" value="UniProtKB-UniRule"/>
</dbReference>
<protein>
    <recommendedName>
        <fullName evidence="4">Probable cell division protein WhiA</fullName>
    </recommendedName>
</protein>
<dbReference type="AlphaFoldDB" id="A0A9E7DJA1"/>
<feature type="domain" description="Sporulation regulator WhiA C-terminal" evidence="5">
    <location>
        <begin position="220"/>
        <end position="303"/>
    </location>
</feature>
<name>A0A9E7DJA1_9FIRM</name>
<keyword evidence="1 4" id="KW-0132">Cell division</keyword>
<evidence type="ECO:0000259" key="7">
    <source>
        <dbReference type="Pfam" id="PF14527"/>
    </source>
</evidence>
<dbReference type="KEGG" id="fms:M1R53_07145"/>
<evidence type="ECO:0000256" key="2">
    <source>
        <dbReference type="ARBA" id="ARBA00023125"/>
    </source>
</evidence>
<dbReference type="Proteomes" id="UP000831151">
    <property type="component" value="Chromosome"/>
</dbReference>
<evidence type="ECO:0000256" key="4">
    <source>
        <dbReference type="HAMAP-Rule" id="MF_01420"/>
    </source>
</evidence>
<dbReference type="Pfam" id="PF02650">
    <property type="entry name" value="HTH_WhiA"/>
    <property type="match status" value="1"/>
</dbReference>
<dbReference type="Pfam" id="PF14527">
    <property type="entry name" value="LAGLIDADG_WhiA"/>
    <property type="match status" value="1"/>
</dbReference>
<comment type="similarity">
    <text evidence="4">Belongs to the WhiA family.</text>
</comment>
<evidence type="ECO:0000259" key="6">
    <source>
        <dbReference type="Pfam" id="PF10298"/>
    </source>
</evidence>
<dbReference type="InterPro" id="IPR023054">
    <property type="entry name" value="Sporulation_regulator_WhiA_C"/>
</dbReference>
<dbReference type="PANTHER" id="PTHR37307">
    <property type="entry name" value="CELL DIVISION PROTEIN WHIA-RELATED"/>
    <property type="match status" value="1"/>
</dbReference>
<dbReference type="GO" id="GO:0043937">
    <property type="term" value="P:regulation of sporulation"/>
    <property type="evidence" value="ECO:0007669"/>
    <property type="project" value="InterPro"/>
</dbReference>